<dbReference type="Proteomes" id="UP001151699">
    <property type="component" value="Unassembled WGS sequence"/>
</dbReference>
<evidence type="ECO:0000256" key="5">
    <source>
        <dbReference type="ARBA" id="ARBA00022692"/>
    </source>
</evidence>
<dbReference type="PANTHER" id="PTHR11690">
    <property type="entry name" value="AMILORIDE-SENSITIVE SODIUM CHANNEL-RELATED"/>
    <property type="match status" value="1"/>
</dbReference>
<accession>A0A9Q0RVZ9</accession>
<organism evidence="14 15">
    <name type="scientific">Pseudolycoriella hygida</name>
    <dbReference type="NCBI Taxonomy" id="35572"/>
    <lineage>
        <taxon>Eukaryota</taxon>
        <taxon>Metazoa</taxon>
        <taxon>Ecdysozoa</taxon>
        <taxon>Arthropoda</taxon>
        <taxon>Hexapoda</taxon>
        <taxon>Insecta</taxon>
        <taxon>Pterygota</taxon>
        <taxon>Neoptera</taxon>
        <taxon>Endopterygota</taxon>
        <taxon>Diptera</taxon>
        <taxon>Nematocera</taxon>
        <taxon>Sciaroidea</taxon>
        <taxon>Sciaridae</taxon>
        <taxon>Pseudolycoriella</taxon>
    </lineage>
</organism>
<reference evidence="14" key="1">
    <citation type="submission" date="2022-07" db="EMBL/GenBank/DDBJ databases">
        <authorList>
            <person name="Trinca V."/>
            <person name="Uliana J.V.C."/>
            <person name="Torres T.T."/>
            <person name="Ward R.J."/>
            <person name="Monesi N."/>
        </authorList>
    </citation>
    <scope>NUCLEOTIDE SEQUENCE</scope>
    <source>
        <strain evidence="14">HSMRA1968</strain>
        <tissue evidence="14">Whole embryos</tissue>
    </source>
</reference>
<evidence type="ECO:0000256" key="7">
    <source>
        <dbReference type="ARBA" id="ARBA00023053"/>
    </source>
</evidence>
<keyword evidence="10 12" id="KW-0739">Sodium transport</keyword>
<keyword evidence="6 13" id="KW-1133">Transmembrane helix</keyword>
<proteinExistence type="inferred from homology"/>
<gene>
    <name evidence="14" type="primary">Nach_2</name>
    <name evidence="14" type="ORF">Bhyg_16530</name>
</gene>
<dbReference type="EMBL" id="WJQU01000773">
    <property type="protein sequence ID" value="KAJ6634279.1"/>
    <property type="molecule type" value="Genomic_DNA"/>
</dbReference>
<sequence>LAFFCPPFSQLLYLQWANSMFLCFNRFSRLMVKWITRVAVMFKVGFYISKESIRSFIEELDKTTETPGLRHIYSIRNHPLERVLWIGVLIASYFGLVLTCLYQWDRFEARPTVISLERDFRNWNLTLPAMTVCYLNKVNESLAAEYIEKFLHIFRILQTSLSIENYFSKWNVSESDGDFEYFMDFVKTVLNSDIASLQDYLQFDHDDRLENIDLYDMTMMVRRLRNHRIISFDNFFPIDEREIMTEQGLCFSINGPITALLQSKSKAGAVKTFEKPLTCSFVKNQCYLKVLVYEEEATVSILSPYEVPVYDKPRYHIKNSEESFGTYRVVETIVEDKLERLSVEQRRCIFLNEMIGDNAIYTGNMCFMHCRIALALELCHCVPHHYQFYDGEVCDASGIICLHKFAWPYISFELCECPYSCIDLKYAENNFQQRNWFGKRIYFYYKLIINHNFRIVGDLPFLQKASFRAEVVTPKMRLKREIIFSFEGMIVSFGGAATLFLGISLWQLANTHGCQ</sequence>
<evidence type="ECO:0000256" key="4">
    <source>
        <dbReference type="ARBA" id="ARBA00022461"/>
    </source>
</evidence>
<protein>
    <submittedName>
        <fullName evidence="14">Sodium channel protein Nach</fullName>
    </submittedName>
</protein>
<evidence type="ECO:0000313" key="15">
    <source>
        <dbReference type="Proteomes" id="UP001151699"/>
    </source>
</evidence>
<dbReference type="PANTHER" id="PTHR11690:SF285">
    <property type="entry name" value="PICKPOCKET 3"/>
    <property type="match status" value="1"/>
</dbReference>
<dbReference type="InterPro" id="IPR001873">
    <property type="entry name" value="ENaC"/>
</dbReference>
<evidence type="ECO:0000256" key="11">
    <source>
        <dbReference type="ARBA" id="ARBA00023303"/>
    </source>
</evidence>
<evidence type="ECO:0000256" key="3">
    <source>
        <dbReference type="ARBA" id="ARBA00022448"/>
    </source>
</evidence>
<keyword evidence="3 12" id="KW-0813">Transport</keyword>
<dbReference type="GO" id="GO:0005886">
    <property type="term" value="C:plasma membrane"/>
    <property type="evidence" value="ECO:0007669"/>
    <property type="project" value="TreeGrafter"/>
</dbReference>
<comment type="caution">
    <text evidence="14">The sequence shown here is derived from an EMBL/GenBank/DDBJ whole genome shotgun (WGS) entry which is preliminary data.</text>
</comment>
<comment type="subcellular location">
    <subcellularLocation>
        <location evidence="1">Membrane</location>
        <topology evidence="1">Multi-pass membrane protein</topology>
    </subcellularLocation>
</comment>
<keyword evidence="4 12" id="KW-0894">Sodium channel</keyword>
<evidence type="ECO:0000256" key="1">
    <source>
        <dbReference type="ARBA" id="ARBA00004141"/>
    </source>
</evidence>
<feature type="transmembrane region" description="Helical" evidence="13">
    <location>
        <begin position="83"/>
        <end position="102"/>
    </location>
</feature>
<dbReference type="Pfam" id="PF00858">
    <property type="entry name" value="ASC"/>
    <property type="match status" value="1"/>
</dbReference>
<evidence type="ECO:0000256" key="12">
    <source>
        <dbReference type="RuleBase" id="RU000679"/>
    </source>
</evidence>
<feature type="transmembrane region" description="Helical" evidence="13">
    <location>
        <begin position="482"/>
        <end position="506"/>
    </location>
</feature>
<keyword evidence="9 13" id="KW-0472">Membrane</keyword>
<name>A0A9Q0RVZ9_9DIPT</name>
<keyword evidence="15" id="KW-1185">Reference proteome</keyword>
<dbReference type="AlphaFoldDB" id="A0A9Q0RVZ9"/>
<evidence type="ECO:0000256" key="9">
    <source>
        <dbReference type="ARBA" id="ARBA00023136"/>
    </source>
</evidence>
<feature type="non-terminal residue" evidence="14">
    <location>
        <position position="515"/>
    </location>
</feature>
<evidence type="ECO:0000313" key="14">
    <source>
        <dbReference type="EMBL" id="KAJ6634279.1"/>
    </source>
</evidence>
<evidence type="ECO:0000256" key="10">
    <source>
        <dbReference type="ARBA" id="ARBA00023201"/>
    </source>
</evidence>
<dbReference type="GO" id="GO:0015280">
    <property type="term" value="F:ligand-gated sodium channel activity"/>
    <property type="evidence" value="ECO:0007669"/>
    <property type="project" value="TreeGrafter"/>
</dbReference>
<evidence type="ECO:0000256" key="8">
    <source>
        <dbReference type="ARBA" id="ARBA00023065"/>
    </source>
</evidence>
<keyword evidence="7" id="KW-0915">Sodium</keyword>
<dbReference type="OrthoDB" id="5874059at2759"/>
<keyword evidence="11 12" id="KW-0407">Ion channel</keyword>
<keyword evidence="8 12" id="KW-0406">Ion transport</keyword>
<evidence type="ECO:0000256" key="13">
    <source>
        <dbReference type="SAM" id="Phobius"/>
    </source>
</evidence>
<evidence type="ECO:0000256" key="2">
    <source>
        <dbReference type="ARBA" id="ARBA00007193"/>
    </source>
</evidence>
<evidence type="ECO:0000256" key="6">
    <source>
        <dbReference type="ARBA" id="ARBA00022989"/>
    </source>
</evidence>
<comment type="similarity">
    <text evidence="2 12">Belongs to the amiloride-sensitive sodium channel (TC 1.A.6) family.</text>
</comment>
<keyword evidence="5 12" id="KW-0812">Transmembrane</keyword>